<keyword evidence="3 9" id="KW-0813">Transport</keyword>
<dbReference type="STRING" id="229921.ADN01_04410"/>
<evidence type="ECO:0000313" key="13">
    <source>
        <dbReference type="EMBL" id="KPL87417.1"/>
    </source>
</evidence>
<dbReference type="PROSITE" id="PS50928">
    <property type="entry name" value="ABC_TM1"/>
    <property type="match status" value="1"/>
</dbReference>
<dbReference type="CDD" id="cd06261">
    <property type="entry name" value="TM_PBP2"/>
    <property type="match status" value="1"/>
</dbReference>
<protein>
    <recommendedName>
        <fullName evidence="10">Molybdenum transport system permease</fullName>
    </recommendedName>
</protein>
<evidence type="ECO:0000256" key="1">
    <source>
        <dbReference type="ARBA" id="ARBA00004651"/>
    </source>
</evidence>
<dbReference type="EMBL" id="LGCM01000019">
    <property type="protein sequence ID" value="KPL87417.1"/>
    <property type="molecule type" value="Genomic_DNA"/>
</dbReference>
<feature type="transmembrane region" description="Helical" evidence="9">
    <location>
        <begin position="136"/>
        <end position="154"/>
    </location>
</feature>
<name>A0A0M8JSG9_9CHLR</name>
<keyword evidence="4 10" id="KW-1003">Cell membrane</keyword>
<proteinExistence type="inferred from homology"/>
<dbReference type="AlphaFoldDB" id="A0A0M8JSG9"/>
<dbReference type="InterPro" id="IPR011867">
    <property type="entry name" value="ModB_ABC"/>
</dbReference>
<reference evidence="12" key="1">
    <citation type="journal article" date="2015" name="Genome Announc.">
        <title>Draft Genome Sequences of Anaerolinea thermolimosa IMO-1, Bellilinea caldifistulae GOMI-1, Leptolinea tardivitalis YMTK-2, Levilinea saccharolytica KIBI-1, Longilinea arvoryzae KOME-1, Previously Described as Members of the Class Anaerolineae (Chloroflexi).</title>
        <authorList>
            <person name="Matsuura N."/>
            <person name="Tourlousse M.D."/>
            <person name="Ohashi A."/>
            <person name="Hugenholtz P."/>
            <person name="Sekiguchi Y."/>
        </authorList>
    </citation>
    <scope>NUCLEOTIDE SEQUENCE</scope>
    <source>
        <strain evidence="12">KIBI-1</strain>
    </source>
</reference>
<dbReference type="SUPFAM" id="SSF161098">
    <property type="entry name" value="MetI-like"/>
    <property type="match status" value="1"/>
</dbReference>
<evidence type="ECO:0000256" key="2">
    <source>
        <dbReference type="ARBA" id="ARBA00007069"/>
    </source>
</evidence>
<evidence type="ECO:0000313" key="12">
    <source>
        <dbReference type="EMBL" id="GAP19755.1"/>
    </source>
</evidence>
<evidence type="ECO:0000256" key="10">
    <source>
        <dbReference type="RuleBase" id="RU365097"/>
    </source>
</evidence>
<feature type="transmembrane region" description="Helical" evidence="9">
    <location>
        <begin position="185"/>
        <end position="204"/>
    </location>
</feature>
<evidence type="ECO:0000256" key="7">
    <source>
        <dbReference type="ARBA" id="ARBA00022989"/>
    </source>
</evidence>
<dbReference type="OrthoDB" id="9795403at2"/>
<dbReference type="Pfam" id="PF00528">
    <property type="entry name" value="BPD_transp_1"/>
    <property type="match status" value="1"/>
</dbReference>
<keyword evidence="8 9" id="KW-0472">Membrane</keyword>
<comment type="subcellular location">
    <subcellularLocation>
        <location evidence="1 9">Cell membrane</location>
        <topology evidence="1 9">Multi-pass membrane protein</topology>
    </subcellularLocation>
</comment>
<keyword evidence="14" id="KW-1185">Reference proteome</keyword>
<dbReference type="InterPro" id="IPR000515">
    <property type="entry name" value="MetI-like"/>
</dbReference>
<keyword evidence="7 9" id="KW-1133">Transmembrane helix</keyword>
<organism evidence="12">
    <name type="scientific">Levilinea saccharolytica</name>
    <dbReference type="NCBI Taxonomy" id="229921"/>
    <lineage>
        <taxon>Bacteria</taxon>
        <taxon>Bacillati</taxon>
        <taxon>Chloroflexota</taxon>
        <taxon>Anaerolineae</taxon>
        <taxon>Anaerolineales</taxon>
        <taxon>Anaerolineaceae</taxon>
        <taxon>Levilinea</taxon>
    </lineage>
</organism>
<evidence type="ECO:0000313" key="14">
    <source>
        <dbReference type="Proteomes" id="UP000050501"/>
    </source>
</evidence>
<dbReference type="PANTHER" id="PTHR30183:SF3">
    <property type="entry name" value="MOLYBDENUM TRANSPORT SYSTEM PERMEASE PROTEIN MODB"/>
    <property type="match status" value="1"/>
</dbReference>
<feature type="domain" description="ABC transmembrane type-1" evidence="11">
    <location>
        <begin position="58"/>
        <end position="260"/>
    </location>
</feature>
<dbReference type="RefSeq" id="WP_062420005.1">
    <property type="nucleotide sequence ID" value="NZ_BBXZ01000192.1"/>
</dbReference>
<gene>
    <name evidence="13" type="ORF">ADN01_04410</name>
    <name evidence="12" type="ORF">LSAC_03667</name>
</gene>
<feature type="transmembrane region" description="Helical" evidence="9">
    <location>
        <begin position="96"/>
        <end position="116"/>
    </location>
</feature>
<feature type="transmembrane region" description="Helical" evidence="9">
    <location>
        <begin position="20"/>
        <end position="40"/>
    </location>
</feature>
<dbReference type="InterPro" id="IPR035906">
    <property type="entry name" value="MetI-like_sf"/>
</dbReference>
<evidence type="ECO:0000256" key="9">
    <source>
        <dbReference type="RuleBase" id="RU363032"/>
    </source>
</evidence>
<dbReference type="Proteomes" id="UP000050501">
    <property type="component" value="Unassembled WGS sequence"/>
</dbReference>
<evidence type="ECO:0000256" key="4">
    <source>
        <dbReference type="ARBA" id="ARBA00022475"/>
    </source>
</evidence>
<keyword evidence="6 9" id="KW-0812">Transmembrane</keyword>
<evidence type="ECO:0000256" key="6">
    <source>
        <dbReference type="ARBA" id="ARBA00022692"/>
    </source>
</evidence>
<dbReference type="NCBIfam" id="TIGR02141">
    <property type="entry name" value="modB_ABC"/>
    <property type="match status" value="1"/>
</dbReference>
<dbReference type="GO" id="GO:0005886">
    <property type="term" value="C:plasma membrane"/>
    <property type="evidence" value="ECO:0007669"/>
    <property type="project" value="UniProtKB-SubCell"/>
</dbReference>
<dbReference type="PATRIC" id="fig|229921.5.peg.3234"/>
<dbReference type="Gene3D" id="1.10.3720.10">
    <property type="entry name" value="MetI-like"/>
    <property type="match status" value="1"/>
</dbReference>
<dbReference type="InterPro" id="IPR006469">
    <property type="entry name" value="NifC_ABC_porter"/>
</dbReference>
<dbReference type="EMBL" id="DF967975">
    <property type="protein sequence ID" value="GAP19755.1"/>
    <property type="molecule type" value="Genomic_DNA"/>
</dbReference>
<feature type="transmembrane region" description="Helical" evidence="9">
    <location>
        <begin position="60"/>
        <end position="84"/>
    </location>
</feature>
<keyword evidence="5 10" id="KW-0500">Molybdenum</keyword>
<evidence type="ECO:0000256" key="8">
    <source>
        <dbReference type="ARBA" id="ARBA00023136"/>
    </source>
</evidence>
<sequence length="275" mass="29670">MEAVSKTGLLRRLRKSGWQLLAAPFLLFVILPLAALFLRLTPADIGESLREAQVVKAITLSLQTSLVTVLVTLLAGTPVAYLIYRRRTPLYRFLDILIDLPTVLPPAVAGVALLMAFGRQGLVGSWLAQLGLSLPFTPAAVVLAQTFVAAPLYIRSAALGFSGVDCELKKAAALDGASRVQTFRFIMLPIAWHALLSGIVMTWARALGEFGATIIFAGNFPGRTQTMPLAIYLGFELDLKVALTLSALLIGTSFLILAVVKNYLNNHLESQNPVD</sequence>
<dbReference type="PANTHER" id="PTHR30183">
    <property type="entry name" value="MOLYBDENUM TRANSPORT SYSTEM PERMEASE PROTEIN MODB"/>
    <property type="match status" value="1"/>
</dbReference>
<accession>A0A0M8JSG9</accession>
<dbReference type="GO" id="GO:0015098">
    <property type="term" value="F:molybdate ion transmembrane transporter activity"/>
    <property type="evidence" value="ECO:0007669"/>
    <property type="project" value="UniProtKB-UniRule"/>
</dbReference>
<evidence type="ECO:0000259" key="11">
    <source>
        <dbReference type="PROSITE" id="PS50928"/>
    </source>
</evidence>
<dbReference type="NCBIfam" id="TIGR01581">
    <property type="entry name" value="Mo_ABC_porter"/>
    <property type="match status" value="1"/>
</dbReference>
<comment type="function">
    <text evidence="10">Part of the binding-protein-dependent transport system for molybdenum; probably responsible for the translocation of the substrate across the membrane.</text>
</comment>
<evidence type="ECO:0000256" key="3">
    <source>
        <dbReference type="ARBA" id="ARBA00022448"/>
    </source>
</evidence>
<reference evidence="13 14" key="2">
    <citation type="submission" date="2015-07" db="EMBL/GenBank/DDBJ databases">
        <title>Genome sequence of Levilinea saccharolytica DSM 16555.</title>
        <authorList>
            <person name="Hemp J."/>
            <person name="Ward L.M."/>
            <person name="Pace L.A."/>
            <person name="Fischer W.W."/>
        </authorList>
    </citation>
    <scope>NUCLEOTIDE SEQUENCE [LARGE SCALE GENOMIC DNA]</scope>
    <source>
        <strain evidence="13 14">KIBI-1</strain>
    </source>
</reference>
<evidence type="ECO:0000256" key="5">
    <source>
        <dbReference type="ARBA" id="ARBA00022505"/>
    </source>
</evidence>
<feature type="transmembrane region" description="Helical" evidence="9">
    <location>
        <begin position="241"/>
        <end position="260"/>
    </location>
</feature>
<comment type="similarity">
    <text evidence="2 10">Belongs to the binding-protein-dependent transport system permease family. CysTW subfamily.</text>
</comment>